<feature type="coiled-coil region" evidence="1">
    <location>
        <begin position="5"/>
        <end position="59"/>
    </location>
</feature>
<keyword evidence="1" id="KW-0175">Coiled coil</keyword>
<feature type="compositionally biased region" description="Polar residues" evidence="2">
    <location>
        <begin position="184"/>
        <end position="198"/>
    </location>
</feature>
<keyword evidence="4" id="KW-1185">Reference proteome</keyword>
<evidence type="ECO:0000313" key="3">
    <source>
        <dbReference type="EMBL" id="CAH2315493.1"/>
    </source>
</evidence>
<sequence>MVFLINEKKKDLEKLDKEISELKNRIRPLVESGDYVGLLDRMEKRIKDLEETIRETKRKKILRDQMDYKTQSQRNWKEEIRPHYQSPGQERNRPESRSQQHYMTYRDALISHHPPIRTYSRNYPYNGYGYTRRNDNRNDRYQQHNLQRNAMYRSHQNRERHQYTQTPHNRRIHTLEKPRDPKQQRPTPTRTSHTNRSPEQMRNRLQDGISVSKYVLRTSHPMYF</sequence>
<feature type="compositionally biased region" description="Basic and acidic residues" evidence="2">
    <location>
        <begin position="173"/>
        <end position="183"/>
    </location>
</feature>
<proteinExistence type="predicted"/>
<dbReference type="AlphaFoldDB" id="A0AAD1T2E6"/>
<organism evidence="3 4">
    <name type="scientific">Pelobates cultripes</name>
    <name type="common">Western spadefoot toad</name>
    <dbReference type="NCBI Taxonomy" id="61616"/>
    <lineage>
        <taxon>Eukaryota</taxon>
        <taxon>Metazoa</taxon>
        <taxon>Chordata</taxon>
        <taxon>Craniata</taxon>
        <taxon>Vertebrata</taxon>
        <taxon>Euteleostomi</taxon>
        <taxon>Amphibia</taxon>
        <taxon>Batrachia</taxon>
        <taxon>Anura</taxon>
        <taxon>Pelobatoidea</taxon>
        <taxon>Pelobatidae</taxon>
        <taxon>Pelobates</taxon>
    </lineage>
</organism>
<reference evidence="3" key="1">
    <citation type="submission" date="2022-03" db="EMBL/GenBank/DDBJ databases">
        <authorList>
            <person name="Alioto T."/>
            <person name="Alioto T."/>
            <person name="Gomez Garrido J."/>
        </authorList>
    </citation>
    <scope>NUCLEOTIDE SEQUENCE</scope>
</reference>
<dbReference type="EMBL" id="OW240920">
    <property type="protein sequence ID" value="CAH2315493.1"/>
    <property type="molecule type" value="Genomic_DNA"/>
</dbReference>
<evidence type="ECO:0000256" key="1">
    <source>
        <dbReference type="SAM" id="Coils"/>
    </source>
</evidence>
<gene>
    <name evidence="3" type="ORF">PECUL_23A008837</name>
</gene>
<evidence type="ECO:0000313" key="4">
    <source>
        <dbReference type="Proteomes" id="UP001295444"/>
    </source>
</evidence>
<accession>A0AAD1T2E6</accession>
<feature type="region of interest" description="Disordered" evidence="2">
    <location>
        <begin position="65"/>
        <end position="98"/>
    </location>
</feature>
<evidence type="ECO:0000256" key="2">
    <source>
        <dbReference type="SAM" id="MobiDB-lite"/>
    </source>
</evidence>
<feature type="region of interest" description="Disordered" evidence="2">
    <location>
        <begin position="153"/>
        <end position="209"/>
    </location>
</feature>
<feature type="region of interest" description="Disordered" evidence="2">
    <location>
        <begin position="115"/>
        <end position="139"/>
    </location>
</feature>
<dbReference type="Proteomes" id="UP001295444">
    <property type="component" value="Chromosome 09"/>
</dbReference>
<name>A0AAD1T2E6_PELCU</name>
<protein>
    <submittedName>
        <fullName evidence="3">Uncharacterized protein</fullName>
    </submittedName>
</protein>